<name>A0AB38Z800_9CHLR</name>
<sequence length="266" mass="30949">MVAIWGFIGPEGAGKTTAMTWFMEYHMALGGTCRSFPGYELYSPHGALVQDIDIKELIRMSGELKNVVVGIDEIQQFNDSSRHMTTINQLTGYVGMQRRKLSLGIFYTLQNWMWLYDRMRWLTHLLTVCSDLHFSPWGKENHIRQGEYMSIITYDCKGFLTGQPWSPLTSMVLRPRELWPYYRSYNVIDIFEGQERIQIKKRLTVYDLNKAEPTFEQIRDASEDTPPVGLKAPRMTESEVELYQRLSDQGVPMSDIREIRKLKQGV</sequence>
<proteinExistence type="predicted"/>
<dbReference type="EMBL" id="CP141531">
    <property type="protein sequence ID" value="WRO06666.1"/>
    <property type="molecule type" value="Genomic_DNA"/>
</dbReference>
<reference evidence="1" key="1">
    <citation type="submission" date="2023-12" db="EMBL/GenBank/DDBJ databases">
        <title>Isolation of organohalide respiring bacteria Dehalococcoides mccartyi strain GPTCE1 in groundwater collected near a chemical plant in Suzhou, China.</title>
        <authorList>
            <person name="Liu G."/>
        </authorList>
    </citation>
    <scope>NUCLEOTIDE SEQUENCE</scope>
    <source>
        <strain evidence="1">GPTCE1</strain>
    </source>
</reference>
<evidence type="ECO:0000313" key="2">
    <source>
        <dbReference type="Proteomes" id="UP001327986"/>
    </source>
</evidence>
<protein>
    <recommendedName>
        <fullName evidence="3">Zona occludens toxin N-terminal domain-containing protein</fullName>
    </recommendedName>
</protein>
<dbReference type="SUPFAM" id="SSF52540">
    <property type="entry name" value="P-loop containing nucleoside triphosphate hydrolases"/>
    <property type="match status" value="1"/>
</dbReference>
<accession>A0AB38Z800</accession>
<dbReference type="Proteomes" id="UP001327986">
    <property type="component" value="Chromosome"/>
</dbReference>
<dbReference type="InterPro" id="IPR027417">
    <property type="entry name" value="P-loop_NTPase"/>
</dbReference>
<evidence type="ECO:0000313" key="1">
    <source>
        <dbReference type="EMBL" id="WRO06666.1"/>
    </source>
</evidence>
<organism evidence="1 2">
    <name type="scientific">Dehalococcoides mccartyi</name>
    <dbReference type="NCBI Taxonomy" id="61435"/>
    <lineage>
        <taxon>Bacteria</taxon>
        <taxon>Bacillati</taxon>
        <taxon>Chloroflexota</taxon>
        <taxon>Dehalococcoidia</taxon>
        <taxon>Dehalococcoidales</taxon>
        <taxon>Dehalococcoidaceae</taxon>
        <taxon>Dehalococcoides</taxon>
    </lineage>
</organism>
<dbReference type="RefSeq" id="WP_034375980.1">
    <property type="nucleotide sequence ID" value="NZ_CP141531.1"/>
</dbReference>
<evidence type="ECO:0008006" key="3">
    <source>
        <dbReference type="Google" id="ProtNLM"/>
    </source>
</evidence>
<gene>
    <name evidence="1" type="ORF">VLL09_04555</name>
</gene>
<dbReference type="AlphaFoldDB" id="A0AB38Z800"/>